<feature type="transmembrane region" description="Helical" evidence="6">
    <location>
        <begin position="424"/>
        <end position="444"/>
    </location>
</feature>
<feature type="transmembrane region" description="Helical" evidence="6">
    <location>
        <begin position="166"/>
        <end position="186"/>
    </location>
</feature>
<protein>
    <recommendedName>
        <fullName evidence="6">Na(+)/H(+) antiporter NhaA</fullName>
    </recommendedName>
    <alternativeName>
        <fullName evidence="6">Sodium/proton antiporter NhaA</fullName>
    </alternativeName>
</protein>
<accession>A0A5C8IVT2</accession>
<dbReference type="Gene3D" id="1.20.1530.10">
    <property type="entry name" value="Na+/H+ antiporter like domain"/>
    <property type="match status" value="1"/>
</dbReference>
<reference evidence="7 8" key="1">
    <citation type="submission" date="2019-08" db="EMBL/GenBank/DDBJ databases">
        <authorList>
            <person name="Shi S."/>
        </authorList>
    </citation>
    <scope>NUCLEOTIDE SEQUENCE [LARGE SCALE GENOMIC DNA]</scope>
    <source>
        <strain evidence="7 8">GY10130</strain>
    </source>
</reference>
<feature type="transmembrane region" description="Helical" evidence="6">
    <location>
        <begin position="110"/>
        <end position="127"/>
    </location>
</feature>
<evidence type="ECO:0000256" key="4">
    <source>
        <dbReference type="ARBA" id="ARBA00022989"/>
    </source>
</evidence>
<feature type="transmembrane region" description="Helical" evidence="6">
    <location>
        <begin position="386"/>
        <end position="412"/>
    </location>
</feature>
<dbReference type="Pfam" id="PF06965">
    <property type="entry name" value="Na_H_antiport_1"/>
    <property type="match status" value="1"/>
</dbReference>
<evidence type="ECO:0000313" key="8">
    <source>
        <dbReference type="Proteomes" id="UP000321926"/>
    </source>
</evidence>
<dbReference type="InterPro" id="IPR004670">
    <property type="entry name" value="NhaA"/>
</dbReference>
<dbReference type="OrthoDB" id="9808135at2"/>
<dbReference type="NCBIfam" id="TIGR00773">
    <property type="entry name" value="NhaA"/>
    <property type="match status" value="1"/>
</dbReference>
<keyword evidence="6" id="KW-0739">Sodium transport</keyword>
<sequence length="449" mass="48293">MTKIASYRLYRRILYPIQAFIQAEAFSGILLIFITLIALIWANSAWSATYTDFWSTYFTVSFGDFSISKDLIHWINDGLMAIFFFVVGLEIKREITTGELASFKKASFPVMAALGGMLVPAMLYYFLNAGTPAVAGWGIPMATDIAFALGMVSLLGKRVPLSLKLFLVAFAIVDDIGAVLVIALFYTSEVNFLSLWVGFGVFGLLLVISSYNTRTIFVYLLLGVVMWVAFLLSGVHATIAGILLAITIPARSSFTQEEFISATDNILGELHASHLAHSYPAVVSDPKEEENDFQAAVYTIETNCQEALSPLSRLEHSLHPWVAFAIMPIFALANAGMLIDASLLDGFFNPLTAGIVVGLAIGKPVGIMAFAWLASVTGLAAKPSSFSWAQVLGVALLGGIGFTMSIFIANLAFDGTPELATAKLAILVASVLAAVAGLALLWLAKPVDK</sequence>
<dbReference type="EMBL" id="VRTY01000133">
    <property type="protein sequence ID" value="TXK25025.1"/>
    <property type="molecule type" value="Genomic_DNA"/>
</dbReference>
<keyword evidence="6" id="KW-0050">Antiport</keyword>
<evidence type="ECO:0000256" key="1">
    <source>
        <dbReference type="ARBA" id="ARBA00004429"/>
    </source>
</evidence>
<evidence type="ECO:0000256" key="6">
    <source>
        <dbReference type="HAMAP-Rule" id="MF_01844"/>
    </source>
</evidence>
<dbReference type="GO" id="GO:0006885">
    <property type="term" value="P:regulation of pH"/>
    <property type="evidence" value="ECO:0007669"/>
    <property type="project" value="UniProtKB-UniRule"/>
</dbReference>
<dbReference type="GO" id="GO:0015385">
    <property type="term" value="F:sodium:proton antiporter activity"/>
    <property type="evidence" value="ECO:0007669"/>
    <property type="project" value="UniProtKB-UniRule"/>
</dbReference>
<feature type="transmembrane region" description="Helical" evidence="6">
    <location>
        <begin position="21"/>
        <end position="42"/>
    </location>
</feature>
<proteinExistence type="inferred from homology"/>
<comment type="similarity">
    <text evidence="6">Belongs to the NhaA Na(+)/H(+) (TC 2.A.33) antiporter family.</text>
</comment>
<evidence type="ECO:0000256" key="5">
    <source>
        <dbReference type="ARBA" id="ARBA00023136"/>
    </source>
</evidence>
<dbReference type="GO" id="GO:0005886">
    <property type="term" value="C:plasma membrane"/>
    <property type="evidence" value="ECO:0007669"/>
    <property type="project" value="UniProtKB-SubCell"/>
</dbReference>
<comment type="subcellular location">
    <subcellularLocation>
        <location evidence="1">Cell inner membrane</location>
        <topology evidence="1">Multi-pass membrane protein</topology>
    </subcellularLocation>
    <subcellularLocation>
        <location evidence="6">Cell membrane</location>
        <topology evidence="6">Multi-pass membrane protein</topology>
    </subcellularLocation>
</comment>
<feature type="transmembrane region" description="Helical" evidence="6">
    <location>
        <begin position="133"/>
        <end position="154"/>
    </location>
</feature>
<evidence type="ECO:0000313" key="7">
    <source>
        <dbReference type="EMBL" id="TXK25025.1"/>
    </source>
</evidence>
<keyword evidence="2 6" id="KW-1003">Cell membrane</keyword>
<keyword evidence="4 6" id="KW-1133">Transmembrane helix</keyword>
<feature type="transmembrane region" description="Helical" evidence="6">
    <location>
        <begin position="218"/>
        <end position="246"/>
    </location>
</feature>
<keyword evidence="6" id="KW-0813">Transport</keyword>
<comment type="caution">
    <text evidence="7">The sequence shown here is derived from an EMBL/GenBank/DDBJ whole genome shotgun (WGS) entry which is preliminary data.</text>
</comment>
<feature type="transmembrane region" description="Helical" evidence="6">
    <location>
        <begin position="351"/>
        <end position="374"/>
    </location>
</feature>
<dbReference type="AlphaFoldDB" id="A0A5C8IVT2"/>
<dbReference type="Proteomes" id="UP000321926">
    <property type="component" value="Unassembled WGS sequence"/>
</dbReference>
<dbReference type="PANTHER" id="PTHR30341">
    <property type="entry name" value="SODIUM ION/PROTON ANTIPORTER NHAA-RELATED"/>
    <property type="match status" value="1"/>
</dbReference>
<comment type="catalytic activity">
    <reaction evidence="6">
        <text>Na(+)(in) + 2 H(+)(out) = Na(+)(out) + 2 H(+)(in)</text>
        <dbReference type="Rhea" id="RHEA:29251"/>
        <dbReference type="ChEBI" id="CHEBI:15378"/>
        <dbReference type="ChEBI" id="CHEBI:29101"/>
    </reaction>
</comment>
<keyword evidence="3 6" id="KW-0812">Transmembrane</keyword>
<keyword evidence="6" id="KW-0915">Sodium</keyword>
<dbReference type="RefSeq" id="WP_147923948.1">
    <property type="nucleotide sequence ID" value="NZ_VRTY01000133.1"/>
</dbReference>
<feature type="transmembrane region" description="Helical" evidence="6">
    <location>
        <begin position="318"/>
        <end position="339"/>
    </location>
</feature>
<keyword evidence="5 6" id="KW-0472">Membrane</keyword>
<keyword evidence="8" id="KW-1185">Reference proteome</keyword>
<gene>
    <name evidence="6 7" type="primary">nhaA</name>
    <name evidence="7" type="ORF">FVR03_22070</name>
</gene>
<organism evidence="7 8">
    <name type="scientific">Pontibacter qinzhouensis</name>
    <dbReference type="NCBI Taxonomy" id="2603253"/>
    <lineage>
        <taxon>Bacteria</taxon>
        <taxon>Pseudomonadati</taxon>
        <taxon>Bacteroidota</taxon>
        <taxon>Cytophagia</taxon>
        <taxon>Cytophagales</taxon>
        <taxon>Hymenobacteraceae</taxon>
        <taxon>Pontibacter</taxon>
    </lineage>
</organism>
<dbReference type="InterPro" id="IPR023171">
    <property type="entry name" value="Na/H_antiporter_dom_sf"/>
</dbReference>
<dbReference type="HAMAP" id="MF_01844">
    <property type="entry name" value="NhaA"/>
    <property type="match status" value="1"/>
</dbReference>
<feature type="transmembrane region" description="Helical" evidence="6">
    <location>
        <begin position="192"/>
        <end position="211"/>
    </location>
</feature>
<dbReference type="PANTHER" id="PTHR30341:SF0">
    <property type="entry name" value="NA(+)_H(+) ANTIPORTER NHAA"/>
    <property type="match status" value="1"/>
</dbReference>
<evidence type="ECO:0000256" key="3">
    <source>
        <dbReference type="ARBA" id="ARBA00022692"/>
    </source>
</evidence>
<feature type="transmembrane region" description="Helical" evidence="6">
    <location>
        <begin position="71"/>
        <end position="89"/>
    </location>
</feature>
<name>A0A5C8IVT2_9BACT</name>
<comment type="function">
    <text evidence="6">Na(+)/H(+) antiporter that extrudes sodium in exchange for external protons.</text>
</comment>
<keyword evidence="6" id="KW-0406">Ion transport</keyword>
<evidence type="ECO:0000256" key="2">
    <source>
        <dbReference type="ARBA" id="ARBA00022475"/>
    </source>
</evidence>